<dbReference type="Proteomes" id="UP001489004">
    <property type="component" value="Unassembled WGS sequence"/>
</dbReference>
<dbReference type="EMBL" id="JALJOR010000010">
    <property type="protein sequence ID" value="KAK9810209.1"/>
    <property type="molecule type" value="Genomic_DNA"/>
</dbReference>
<dbReference type="Gene3D" id="6.10.140.2220">
    <property type="match status" value="1"/>
</dbReference>
<evidence type="ECO:0000313" key="7">
    <source>
        <dbReference type="Proteomes" id="UP001489004"/>
    </source>
</evidence>
<accession>A0AAW1PQN2</accession>
<keyword evidence="7" id="KW-1185">Reference proteome</keyword>
<proteinExistence type="predicted"/>
<evidence type="ECO:0000256" key="1">
    <source>
        <dbReference type="ARBA" id="ARBA00022723"/>
    </source>
</evidence>
<keyword evidence="2 4" id="KW-0863">Zinc-finger</keyword>
<evidence type="ECO:0000256" key="3">
    <source>
        <dbReference type="ARBA" id="ARBA00022833"/>
    </source>
</evidence>
<reference evidence="6 7" key="1">
    <citation type="journal article" date="2024" name="Nat. Commun.">
        <title>Phylogenomics reveals the evolutionary origins of lichenization in chlorophyte algae.</title>
        <authorList>
            <person name="Puginier C."/>
            <person name="Libourel C."/>
            <person name="Otte J."/>
            <person name="Skaloud P."/>
            <person name="Haon M."/>
            <person name="Grisel S."/>
            <person name="Petersen M."/>
            <person name="Berrin J.G."/>
            <person name="Delaux P.M."/>
            <person name="Dal Grande F."/>
            <person name="Keller J."/>
        </authorList>
    </citation>
    <scope>NUCLEOTIDE SEQUENCE [LARGE SCALE GENOMIC DNA]</scope>
    <source>
        <strain evidence="6 7">SAG 2043</strain>
    </source>
</reference>
<dbReference type="InterPro" id="IPR002893">
    <property type="entry name" value="Znf_MYND"/>
</dbReference>
<keyword evidence="1" id="KW-0479">Metal-binding</keyword>
<name>A0AAW1PQN2_9CHLO</name>
<evidence type="ECO:0000256" key="2">
    <source>
        <dbReference type="ARBA" id="ARBA00022771"/>
    </source>
</evidence>
<comment type="caution">
    <text evidence="6">The sequence shown here is derived from an EMBL/GenBank/DDBJ whole genome shotgun (WGS) entry which is preliminary data.</text>
</comment>
<dbReference type="AlphaFoldDB" id="A0AAW1PQN2"/>
<feature type="domain" description="MYND-type" evidence="5">
    <location>
        <begin position="37"/>
        <end position="83"/>
    </location>
</feature>
<dbReference type="GO" id="GO:0008270">
    <property type="term" value="F:zinc ion binding"/>
    <property type="evidence" value="ECO:0007669"/>
    <property type="project" value="UniProtKB-KW"/>
</dbReference>
<keyword evidence="3" id="KW-0862">Zinc</keyword>
<dbReference type="SUPFAM" id="SSF144232">
    <property type="entry name" value="HIT/MYND zinc finger-like"/>
    <property type="match status" value="1"/>
</dbReference>
<organism evidence="6 7">
    <name type="scientific">[Myrmecia] bisecta</name>
    <dbReference type="NCBI Taxonomy" id="41462"/>
    <lineage>
        <taxon>Eukaryota</taxon>
        <taxon>Viridiplantae</taxon>
        <taxon>Chlorophyta</taxon>
        <taxon>core chlorophytes</taxon>
        <taxon>Trebouxiophyceae</taxon>
        <taxon>Trebouxiales</taxon>
        <taxon>Trebouxiaceae</taxon>
        <taxon>Myrmecia</taxon>
    </lineage>
</organism>
<evidence type="ECO:0000313" key="6">
    <source>
        <dbReference type="EMBL" id="KAK9810209.1"/>
    </source>
</evidence>
<sequence length="88" mass="9174">MAELVEALEALCGLDQTYGPAAADLELARMAALGPGCHNPGCKNMAGATEAELPIRKCSGCKKAHYCSAACQKAAWKVHKRVCKAQAA</sequence>
<protein>
    <recommendedName>
        <fullName evidence="5">MYND-type domain-containing protein</fullName>
    </recommendedName>
</protein>
<dbReference type="Pfam" id="PF01753">
    <property type="entry name" value="zf-MYND"/>
    <property type="match status" value="1"/>
</dbReference>
<evidence type="ECO:0000259" key="5">
    <source>
        <dbReference type="PROSITE" id="PS50865"/>
    </source>
</evidence>
<dbReference type="PROSITE" id="PS01360">
    <property type="entry name" value="ZF_MYND_1"/>
    <property type="match status" value="1"/>
</dbReference>
<dbReference type="PROSITE" id="PS50865">
    <property type="entry name" value="ZF_MYND_2"/>
    <property type="match status" value="1"/>
</dbReference>
<evidence type="ECO:0000256" key="4">
    <source>
        <dbReference type="PROSITE-ProRule" id="PRU00134"/>
    </source>
</evidence>
<gene>
    <name evidence="6" type="ORF">WJX72_006689</name>
</gene>